<dbReference type="SFLD" id="SFLDG01140">
    <property type="entry name" value="C2.B:_Phosphomannomutase_and_P"/>
    <property type="match status" value="1"/>
</dbReference>
<accession>A0A1C0A8R6</accession>
<dbReference type="InterPro" id="IPR006379">
    <property type="entry name" value="HAD-SF_hydro_IIB"/>
</dbReference>
<dbReference type="CDD" id="cd07516">
    <property type="entry name" value="HAD_Pase"/>
    <property type="match status" value="1"/>
</dbReference>
<dbReference type="Gene3D" id="3.30.1240.10">
    <property type="match status" value="1"/>
</dbReference>
<dbReference type="Gene3D" id="3.40.50.1000">
    <property type="entry name" value="HAD superfamily/HAD-like"/>
    <property type="match status" value="1"/>
</dbReference>
<evidence type="ECO:0000313" key="2">
    <source>
        <dbReference type="Proteomes" id="UP000093514"/>
    </source>
</evidence>
<dbReference type="OrthoDB" id="9781413at2"/>
<comment type="caution">
    <text evidence="1">The sequence shown here is derived from an EMBL/GenBank/DDBJ whole genome shotgun (WGS) entry which is preliminary data.</text>
</comment>
<dbReference type="SUPFAM" id="SSF56784">
    <property type="entry name" value="HAD-like"/>
    <property type="match status" value="1"/>
</dbReference>
<dbReference type="SFLD" id="SFLDS00003">
    <property type="entry name" value="Haloacid_Dehalogenase"/>
    <property type="match status" value="1"/>
</dbReference>
<proteinExistence type="predicted"/>
<dbReference type="GO" id="GO:0016791">
    <property type="term" value="F:phosphatase activity"/>
    <property type="evidence" value="ECO:0007669"/>
    <property type="project" value="UniProtKB-ARBA"/>
</dbReference>
<dbReference type="PANTHER" id="PTHR10000:SF8">
    <property type="entry name" value="HAD SUPERFAMILY HYDROLASE-LIKE, TYPE 3"/>
    <property type="match status" value="1"/>
</dbReference>
<dbReference type="InterPro" id="IPR000150">
    <property type="entry name" value="Cof"/>
</dbReference>
<dbReference type="AlphaFoldDB" id="A0A1C0A8R6"/>
<dbReference type="RefSeq" id="WP_068718662.1">
    <property type="nucleotide sequence ID" value="NZ_LWDV01000009.1"/>
</dbReference>
<dbReference type="InterPro" id="IPR023214">
    <property type="entry name" value="HAD_sf"/>
</dbReference>
<dbReference type="Proteomes" id="UP000093514">
    <property type="component" value="Unassembled WGS sequence"/>
</dbReference>
<evidence type="ECO:0000313" key="1">
    <source>
        <dbReference type="EMBL" id="OCL26636.1"/>
    </source>
</evidence>
<dbReference type="NCBIfam" id="TIGR01484">
    <property type="entry name" value="HAD-SF-IIB"/>
    <property type="match status" value="1"/>
</dbReference>
<dbReference type="SFLD" id="SFLDG01144">
    <property type="entry name" value="C2.B.4:_PGP_Like"/>
    <property type="match status" value="1"/>
</dbReference>
<gene>
    <name evidence="1" type="ORF">U472_11695</name>
</gene>
<reference evidence="2" key="1">
    <citation type="submission" date="2016-07" db="EMBL/GenBank/DDBJ databases">
        <authorList>
            <person name="Florea S."/>
            <person name="Webb J.S."/>
            <person name="Jaromczyk J."/>
            <person name="Schardl C.L."/>
        </authorList>
    </citation>
    <scope>NUCLEOTIDE SEQUENCE [LARGE SCALE GENOMIC DNA]</scope>
    <source>
        <strain evidence="2">Z6</strain>
    </source>
</reference>
<dbReference type="Pfam" id="PF08282">
    <property type="entry name" value="Hydrolase_3"/>
    <property type="match status" value="1"/>
</dbReference>
<keyword evidence="2" id="KW-1185">Reference proteome</keyword>
<dbReference type="NCBIfam" id="TIGR00099">
    <property type="entry name" value="Cof-subfamily"/>
    <property type="match status" value="1"/>
</dbReference>
<dbReference type="PANTHER" id="PTHR10000">
    <property type="entry name" value="PHOSPHOSERINE PHOSPHATASE"/>
    <property type="match status" value="1"/>
</dbReference>
<organism evidence="1 2">
    <name type="scientific">Orenia metallireducens</name>
    <dbReference type="NCBI Taxonomy" id="1413210"/>
    <lineage>
        <taxon>Bacteria</taxon>
        <taxon>Bacillati</taxon>
        <taxon>Bacillota</taxon>
        <taxon>Clostridia</taxon>
        <taxon>Halanaerobiales</taxon>
        <taxon>Halobacteroidaceae</taxon>
        <taxon>Orenia</taxon>
    </lineage>
</organism>
<dbReference type="GO" id="GO:0005829">
    <property type="term" value="C:cytosol"/>
    <property type="evidence" value="ECO:0007669"/>
    <property type="project" value="TreeGrafter"/>
</dbReference>
<dbReference type="EMBL" id="LWDV01000009">
    <property type="protein sequence ID" value="OCL26636.1"/>
    <property type="molecule type" value="Genomic_DNA"/>
</dbReference>
<name>A0A1C0A8R6_9FIRM</name>
<protein>
    <submittedName>
        <fullName evidence="1">Haloacid dehalogenase</fullName>
    </submittedName>
</protein>
<dbReference type="GO" id="GO:0000287">
    <property type="term" value="F:magnesium ion binding"/>
    <property type="evidence" value="ECO:0007669"/>
    <property type="project" value="TreeGrafter"/>
</dbReference>
<dbReference type="InterPro" id="IPR036412">
    <property type="entry name" value="HAD-like_sf"/>
</dbReference>
<sequence>MEYKMIAMDMDDTLLTDDQKISEKTKEAIMEAQKSGTTIVLASGRPTYAMKKFAKELNLKEYGGYILSYNGSIVIDCAKDEVIFENCLSQELALELHKISQEHQVFYHTYIGDDIITTKNNKYTEIEYDLTGMEIIEVEDLADKVRSNPVKALMLEEPAYLKEVEDRLRPLLESKVNLFRSKPFFLEFTAKGVDKGAMLAKLADRLGVRQNQVIAIGDGYNDLTMIQYAGLGVAVDNANDQLKKEADYITTSNMEGGVAKVIEEFIFAKRSIA</sequence>
<reference evidence="1 2" key="2">
    <citation type="submission" date="2016-08" db="EMBL/GenBank/DDBJ databases">
        <title>Orenia metallireducens sp. nov. strain Z6, a Novel Metal-reducing Firmicute from the Deep Subsurface.</title>
        <authorList>
            <person name="Maxim B.I."/>
            <person name="Kenneth K."/>
            <person name="Flynn T.M."/>
            <person name="Oloughlin E.J."/>
            <person name="Locke R.A."/>
            <person name="Weber J.R."/>
            <person name="Egan S.M."/>
            <person name="Mackie R.I."/>
            <person name="Cann I.K."/>
        </authorList>
    </citation>
    <scope>NUCLEOTIDE SEQUENCE [LARGE SCALE GENOMIC DNA]</scope>
    <source>
        <strain evidence="1 2">Z6</strain>
    </source>
</reference>